<evidence type="ECO:0000259" key="5">
    <source>
        <dbReference type="PROSITE" id="PS50893"/>
    </source>
</evidence>
<dbReference type="InterPro" id="IPR017871">
    <property type="entry name" value="ABC_transporter-like_CS"/>
</dbReference>
<keyword evidence="4 6" id="KW-0067">ATP-binding</keyword>
<evidence type="ECO:0000313" key="7">
    <source>
        <dbReference type="Proteomes" id="UP000037151"/>
    </source>
</evidence>
<organism evidence="6 7">
    <name type="scientific">Streptomyces acidiscabies</name>
    <dbReference type="NCBI Taxonomy" id="42234"/>
    <lineage>
        <taxon>Bacteria</taxon>
        <taxon>Bacillati</taxon>
        <taxon>Actinomycetota</taxon>
        <taxon>Actinomycetes</taxon>
        <taxon>Kitasatosporales</taxon>
        <taxon>Streptomycetaceae</taxon>
        <taxon>Streptomyces</taxon>
    </lineage>
</organism>
<dbReference type="InterPro" id="IPR003593">
    <property type="entry name" value="AAA+_ATPase"/>
</dbReference>
<name>A0A0L0KAS1_9ACTN</name>
<reference evidence="7" key="1">
    <citation type="submission" date="2014-07" db="EMBL/GenBank/DDBJ databases">
        <title>Genome sequencing of plant-pathogenic Streptomyces species.</title>
        <authorList>
            <person name="Harrison J."/>
            <person name="Sapp M."/>
            <person name="Thwaites R."/>
            <person name="Studholme D.J."/>
        </authorList>
    </citation>
    <scope>NUCLEOTIDE SEQUENCE [LARGE SCALE GENOMIC DNA]</scope>
    <source>
        <strain evidence="7">NCPPB 4445</strain>
    </source>
</reference>
<evidence type="ECO:0000256" key="4">
    <source>
        <dbReference type="ARBA" id="ARBA00022840"/>
    </source>
</evidence>
<dbReference type="InterPro" id="IPR003439">
    <property type="entry name" value="ABC_transporter-like_ATP-bd"/>
</dbReference>
<dbReference type="SUPFAM" id="SSF52540">
    <property type="entry name" value="P-loop containing nucleoside triphosphate hydrolases"/>
    <property type="match status" value="1"/>
</dbReference>
<accession>A0A0L0KAS1</accession>
<dbReference type="GO" id="GO:0005524">
    <property type="term" value="F:ATP binding"/>
    <property type="evidence" value="ECO:0007669"/>
    <property type="project" value="UniProtKB-KW"/>
</dbReference>
<protein>
    <submittedName>
        <fullName evidence="6">ABC transporter ATP-binding protein</fullName>
    </submittedName>
</protein>
<dbReference type="GO" id="GO:0016887">
    <property type="term" value="F:ATP hydrolysis activity"/>
    <property type="evidence" value="ECO:0007669"/>
    <property type="project" value="InterPro"/>
</dbReference>
<evidence type="ECO:0000313" key="6">
    <source>
        <dbReference type="EMBL" id="KND35197.1"/>
    </source>
</evidence>
<dbReference type="SMART" id="SM00382">
    <property type="entry name" value="AAA"/>
    <property type="match status" value="1"/>
</dbReference>
<gene>
    <name evidence="6" type="ORF">IQ63_15015</name>
</gene>
<proteinExistence type="inferred from homology"/>
<dbReference type="Proteomes" id="UP000037151">
    <property type="component" value="Unassembled WGS sequence"/>
</dbReference>
<evidence type="ECO:0000256" key="1">
    <source>
        <dbReference type="ARBA" id="ARBA00005417"/>
    </source>
</evidence>
<dbReference type="Gene3D" id="3.40.50.300">
    <property type="entry name" value="P-loop containing nucleotide triphosphate hydrolases"/>
    <property type="match status" value="1"/>
</dbReference>
<dbReference type="PROSITE" id="PS00211">
    <property type="entry name" value="ABC_TRANSPORTER_1"/>
    <property type="match status" value="1"/>
</dbReference>
<evidence type="ECO:0000256" key="2">
    <source>
        <dbReference type="ARBA" id="ARBA00022448"/>
    </source>
</evidence>
<comment type="similarity">
    <text evidence="1">Belongs to the ABC transporter superfamily.</text>
</comment>
<dbReference type="EMBL" id="JPPY01000097">
    <property type="protein sequence ID" value="KND35197.1"/>
    <property type="molecule type" value="Genomic_DNA"/>
</dbReference>
<dbReference type="PANTHER" id="PTHR43335">
    <property type="entry name" value="ABC TRANSPORTER, ATP-BINDING PROTEIN"/>
    <property type="match status" value="1"/>
</dbReference>
<dbReference type="PATRIC" id="fig|42234.21.peg.3094"/>
<comment type="caution">
    <text evidence="6">The sequence shown here is derived from an EMBL/GenBank/DDBJ whole genome shotgun (WGS) entry which is preliminary data.</text>
</comment>
<dbReference type="PANTHER" id="PTHR43335:SF2">
    <property type="entry name" value="ABC TRANSPORTER, ATP-BINDING PROTEIN"/>
    <property type="match status" value="1"/>
</dbReference>
<dbReference type="OrthoDB" id="9804819at2"/>
<keyword evidence="3" id="KW-0547">Nucleotide-binding</keyword>
<evidence type="ECO:0000256" key="3">
    <source>
        <dbReference type="ARBA" id="ARBA00022741"/>
    </source>
</evidence>
<dbReference type="Pfam" id="PF00005">
    <property type="entry name" value="ABC_tran"/>
    <property type="match status" value="1"/>
</dbReference>
<keyword evidence="2" id="KW-0813">Transport</keyword>
<feature type="domain" description="ABC transporter" evidence="5">
    <location>
        <begin position="1"/>
        <end position="235"/>
    </location>
</feature>
<dbReference type="AlphaFoldDB" id="A0A0L0KAS1"/>
<dbReference type="PROSITE" id="PS50893">
    <property type="entry name" value="ABC_TRANSPORTER_2"/>
    <property type="match status" value="1"/>
</dbReference>
<dbReference type="InterPro" id="IPR027417">
    <property type="entry name" value="P-loop_NTPase"/>
</dbReference>
<dbReference type="RefSeq" id="WP_050371117.1">
    <property type="nucleotide sequence ID" value="NZ_KQ257818.1"/>
</dbReference>
<sequence>MRSVTVTGVSVRYGRRTALDDVSLTLGPGVTGLLGPNGAGKTTLLSVLATATGPDAGTLSVLGLDPLTPTGRQALRRRLGYLPQNPGLPAHFTAFEFVDYVGILKEIGDRDARRAEARRVLEEVGLTADRGRRIRRLSGGMRQRVGLAAAVVGDPELLILDEPTAGLDPEQRLRFRELVAGFGEDRTVLLSTHQTEDVAALCHKVVVLDHGTVRFEGTPAELALLAEGRVWSSAERTPGALAAWRTGVGTFHNIGDPPPGASLVEPTIEDGYLLLLDGQRTGAA</sequence>